<proteinExistence type="predicted"/>
<dbReference type="Proteomes" id="UP000199251">
    <property type="component" value="Unassembled WGS sequence"/>
</dbReference>
<dbReference type="EMBL" id="CTEE01000002">
    <property type="protein sequence ID" value="CQD24285.1"/>
    <property type="molecule type" value="Genomic_DNA"/>
</dbReference>
<dbReference type="RefSeq" id="WP_090609917.1">
    <property type="nucleotide sequence ID" value="NZ_CTEE01000002.1"/>
</dbReference>
<reference evidence="1 2" key="1">
    <citation type="submission" date="2015-03" db="EMBL/GenBank/DDBJ databases">
        <authorList>
            <person name="Urmite Genomes"/>
        </authorList>
    </citation>
    <scope>NUCLEOTIDE SEQUENCE [LARGE SCALE GENOMIC DNA]</scope>
    <source>
        <strain evidence="1 2">CSUR P1491</strain>
    </source>
</reference>
<evidence type="ECO:0000313" key="1">
    <source>
        <dbReference type="EMBL" id="CQD24285.1"/>
    </source>
</evidence>
<gene>
    <name evidence="1" type="ORF">BN1232_06142</name>
</gene>
<organism evidence="1 2">
    <name type="scientific">Mycobacterium lentiflavum</name>
    <dbReference type="NCBI Taxonomy" id="141349"/>
    <lineage>
        <taxon>Bacteria</taxon>
        <taxon>Bacillati</taxon>
        <taxon>Actinomycetota</taxon>
        <taxon>Actinomycetes</taxon>
        <taxon>Mycobacteriales</taxon>
        <taxon>Mycobacteriaceae</taxon>
        <taxon>Mycobacterium</taxon>
        <taxon>Mycobacterium simiae complex</taxon>
    </lineage>
</organism>
<sequence length="180" mass="19577">MPSTAAATHVMPPAIITHSTVALRGQQRGLDITVHHARTPDARIGITFNGLQMAIYSCHAAQGLLAASTAARGQMIHLPRQIPSPPTDPHETDARVVLSVEWTRRPVYSVVAQSAVNKLKTGRVNWLDLYTGPITWQIRDQAALLSMIELLTRAHKTATAIFADGEQYDADPTSPDYHAA</sequence>
<dbReference type="OrthoDB" id="4457510at2"/>
<accession>A0A0E4CRB7</accession>
<name>A0A0E4CRB7_MYCLN</name>
<dbReference type="AlphaFoldDB" id="A0A0E4CRB7"/>
<protein>
    <submittedName>
        <fullName evidence="1">Uncharacterized protein</fullName>
    </submittedName>
</protein>
<evidence type="ECO:0000313" key="2">
    <source>
        <dbReference type="Proteomes" id="UP000199251"/>
    </source>
</evidence>